<keyword evidence="2" id="KW-0479">Metal-binding</keyword>
<dbReference type="AlphaFoldDB" id="A0A061RTS1"/>
<accession>A0A061RTS1</accession>
<feature type="region of interest" description="Disordered" evidence="7">
    <location>
        <begin position="217"/>
        <end position="241"/>
    </location>
</feature>
<evidence type="ECO:0000256" key="3">
    <source>
        <dbReference type="ARBA" id="ARBA00022771"/>
    </source>
</evidence>
<keyword evidence="3" id="KW-0863">Zinc-finger</keyword>
<name>A0A061RTS1_9CHLO</name>
<dbReference type="GO" id="GO:0007032">
    <property type="term" value="P:endosome organization"/>
    <property type="evidence" value="ECO:0007669"/>
    <property type="project" value="TreeGrafter"/>
</dbReference>
<keyword evidence="5" id="KW-0472">Membrane</keyword>
<dbReference type="GO" id="GO:0030897">
    <property type="term" value="C:HOPS complex"/>
    <property type="evidence" value="ECO:0007669"/>
    <property type="project" value="TreeGrafter"/>
</dbReference>
<reference evidence="8" key="1">
    <citation type="submission" date="2014-05" db="EMBL/GenBank/DDBJ databases">
        <title>The transcriptome of the halophilic microalga Tetraselmis sp. GSL018 isolated from the Great Salt Lake, Utah.</title>
        <authorList>
            <person name="Jinkerson R.E."/>
            <person name="D'Adamo S."/>
            <person name="Posewitz M.C."/>
        </authorList>
    </citation>
    <scope>NUCLEOTIDE SEQUENCE</scope>
    <source>
        <strain evidence="8">GSL018</strain>
    </source>
</reference>
<keyword evidence="4" id="KW-0862">Zinc</keyword>
<evidence type="ECO:0000256" key="5">
    <source>
        <dbReference type="ARBA" id="ARBA00023136"/>
    </source>
</evidence>
<evidence type="ECO:0000313" key="8">
    <source>
        <dbReference type="EMBL" id="JAC73971.1"/>
    </source>
</evidence>
<dbReference type="GO" id="GO:0006904">
    <property type="term" value="P:vesicle docking involved in exocytosis"/>
    <property type="evidence" value="ECO:0007669"/>
    <property type="project" value="TreeGrafter"/>
</dbReference>
<evidence type="ECO:0000256" key="1">
    <source>
        <dbReference type="ARBA" id="ARBA00004184"/>
    </source>
</evidence>
<sequence>LTHYLEELHRARRATADHTTLLLNCYTKVKDIEKLDAFIAAVDAFIAAGEAQGAGQSLSFDTETAVKVCRAAGYYEHALRVALQANEPTWYLDVLVEDCGHYDEALKYISGLPRAQATETLQKYGKALVNHRPEETTAVVMKLCTPMHSTMDLPSVYVEEEAESVATFAHLYADRPLALMLLCEYILNSSQGGRRPGSEALLYHTLMDLYLSPELMDCSGPSPDSAPQSAAGAGPSVEERR</sequence>
<dbReference type="PROSITE" id="PS50236">
    <property type="entry name" value="CHCR"/>
    <property type="match status" value="1"/>
</dbReference>
<dbReference type="GO" id="GO:0048284">
    <property type="term" value="P:organelle fusion"/>
    <property type="evidence" value="ECO:0007669"/>
    <property type="project" value="TreeGrafter"/>
</dbReference>
<dbReference type="InterPro" id="IPR000547">
    <property type="entry name" value="Clathrin_H-chain/VPS_repeat"/>
</dbReference>
<organism evidence="8">
    <name type="scientific">Tetraselmis sp. GSL018</name>
    <dbReference type="NCBI Taxonomy" id="582737"/>
    <lineage>
        <taxon>Eukaryota</taxon>
        <taxon>Viridiplantae</taxon>
        <taxon>Chlorophyta</taxon>
        <taxon>core chlorophytes</taxon>
        <taxon>Chlorodendrophyceae</taxon>
        <taxon>Chlorodendrales</taxon>
        <taxon>Chlorodendraceae</taxon>
        <taxon>Tetraselmis</taxon>
    </lineage>
</organism>
<proteinExistence type="predicted"/>
<evidence type="ECO:0000256" key="6">
    <source>
        <dbReference type="PROSITE-ProRule" id="PRU01006"/>
    </source>
</evidence>
<dbReference type="Pfam" id="PF23356">
    <property type="entry name" value="TPR_PEP5_VPS11"/>
    <property type="match status" value="1"/>
</dbReference>
<dbReference type="GO" id="GO:0005768">
    <property type="term" value="C:endosome"/>
    <property type="evidence" value="ECO:0007669"/>
    <property type="project" value="TreeGrafter"/>
</dbReference>
<protein>
    <submittedName>
        <fullName evidence="8">Vacuolar protein sorting-associated protein 11</fullName>
    </submittedName>
</protein>
<dbReference type="InterPro" id="IPR057308">
    <property type="entry name" value="CHCR_PEP5_VPS11"/>
</dbReference>
<dbReference type="GO" id="GO:0030674">
    <property type="term" value="F:protein-macromolecule adaptor activity"/>
    <property type="evidence" value="ECO:0007669"/>
    <property type="project" value="TreeGrafter"/>
</dbReference>
<feature type="non-terminal residue" evidence="8">
    <location>
        <position position="1"/>
    </location>
</feature>
<dbReference type="EMBL" id="GBEZ01011853">
    <property type="protein sequence ID" value="JAC73971.1"/>
    <property type="molecule type" value="Transcribed_RNA"/>
</dbReference>
<dbReference type="PANTHER" id="PTHR23323:SF24">
    <property type="entry name" value="VACUOLAR PROTEIN SORTING-ASSOCIATED PROTEIN 11 HOMOLOG"/>
    <property type="match status" value="1"/>
</dbReference>
<evidence type="ECO:0000256" key="2">
    <source>
        <dbReference type="ARBA" id="ARBA00022723"/>
    </source>
</evidence>
<feature type="non-terminal residue" evidence="8">
    <location>
        <position position="241"/>
    </location>
</feature>
<dbReference type="GO" id="GO:0008270">
    <property type="term" value="F:zinc ion binding"/>
    <property type="evidence" value="ECO:0007669"/>
    <property type="project" value="UniProtKB-KW"/>
</dbReference>
<gene>
    <name evidence="8" type="ORF">TSPGSL018_27269</name>
</gene>
<dbReference type="GO" id="GO:0007033">
    <property type="term" value="P:vacuole organization"/>
    <property type="evidence" value="ECO:0007669"/>
    <property type="project" value="TreeGrafter"/>
</dbReference>
<dbReference type="PANTHER" id="PTHR23323">
    <property type="entry name" value="VACUOLAR PROTEIN SORTING-ASSOCIATED PROTEIN"/>
    <property type="match status" value="1"/>
</dbReference>
<evidence type="ECO:0000256" key="4">
    <source>
        <dbReference type="ARBA" id="ARBA00022833"/>
    </source>
</evidence>
<comment type="subcellular location">
    <subcellularLocation>
        <location evidence="1">Endomembrane system</location>
        <topology evidence="1">Peripheral membrane protein</topology>
    </subcellularLocation>
</comment>
<evidence type="ECO:0000256" key="7">
    <source>
        <dbReference type="SAM" id="MobiDB-lite"/>
    </source>
</evidence>
<feature type="compositionally biased region" description="Low complexity" evidence="7">
    <location>
        <begin position="219"/>
        <end position="241"/>
    </location>
</feature>
<feature type="repeat" description="CHCR" evidence="6">
    <location>
        <begin position="1"/>
        <end position="137"/>
    </location>
</feature>
<dbReference type="GO" id="GO:0006886">
    <property type="term" value="P:intracellular protein transport"/>
    <property type="evidence" value="ECO:0007669"/>
    <property type="project" value="UniProtKB-UniRule"/>
</dbReference>